<dbReference type="EMBL" id="RBKU01000001">
    <property type="protein sequence ID" value="RKR84065.1"/>
    <property type="molecule type" value="Genomic_DNA"/>
</dbReference>
<dbReference type="RefSeq" id="WP_121199492.1">
    <property type="nucleotide sequence ID" value="NZ_RBKU01000001.1"/>
</dbReference>
<dbReference type="InterPro" id="IPR035897">
    <property type="entry name" value="Toll_tir_struct_dom_sf"/>
</dbReference>
<accession>A0A495J513</accession>
<name>A0A495J513_9SPHI</name>
<dbReference type="InterPro" id="IPR000157">
    <property type="entry name" value="TIR_dom"/>
</dbReference>
<gene>
    <name evidence="2" type="ORF">BDD43_4289</name>
</gene>
<dbReference type="SUPFAM" id="SSF52200">
    <property type="entry name" value="Toll/Interleukin receptor TIR domain"/>
    <property type="match status" value="1"/>
</dbReference>
<sequence>MARAFISYSHADEKIKEKLHTHLAILRREGKIDAWQDQEILVGTNLNQTISLALSSSELFIAIVSPDYLNSNYCYEKEFQQALELQAAGKMIIVPIIAEHCDWLNSPFREMKAVPKDGKPISDWTNDNAAYLNIISELRRLLDALKAPIKITATSESATLPSKNYKVKKDFTQVDVVNFRRDSFNGIKKFFVESIDEINTVDNIQAMLLTEDKDSFSCLISNRAKVNSNGYITVFMPNESMFGRADISYTLAERRQQNSIQMDNIFMIENDQYQLYWSAKNIYGSSEKKSWTVKEISEKLWNAFIEQVGITFDAD</sequence>
<dbReference type="OrthoDB" id="1148122at2"/>
<proteinExistence type="predicted"/>
<evidence type="ECO:0000313" key="3">
    <source>
        <dbReference type="Proteomes" id="UP000268007"/>
    </source>
</evidence>
<dbReference type="Gene3D" id="3.40.50.10140">
    <property type="entry name" value="Toll/interleukin-1 receptor homology (TIR) domain"/>
    <property type="match status" value="1"/>
</dbReference>
<protein>
    <submittedName>
        <fullName evidence="2">TIR domain-containing protein</fullName>
    </submittedName>
</protein>
<dbReference type="Pfam" id="PF13676">
    <property type="entry name" value="TIR_2"/>
    <property type="match status" value="1"/>
</dbReference>
<reference evidence="2 3" key="1">
    <citation type="submission" date="2018-10" db="EMBL/GenBank/DDBJ databases">
        <title>Genomic Encyclopedia of Archaeal and Bacterial Type Strains, Phase II (KMG-II): from individual species to whole genera.</title>
        <authorList>
            <person name="Goeker M."/>
        </authorList>
    </citation>
    <scope>NUCLEOTIDE SEQUENCE [LARGE SCALE GENOMIC DNA]</scope>
    <source>
        <strain evidence="2 3">DSM 18602</strain>
    </source>
</reference>
<feature type="domain" description="TIR" evidence="1">
    <location>
        <begin position="1"/>
        <end position="142"/>
    </location>
</feature>
<dbReference type="GO" id="GO:0007165">
    <property type="term" value="P:signal transduction"/>
    <property type="evidence" value="ECO:0007669"/>
    <property type="project" value="InterPro"/>
</dbReference>
<dbReference type="SMART" id="SM00255">
    <property type="entry name" value="TIR"/>
    <property type="match status" value="1"/>
</dbReference>
<evidence type="ECO:0000259" key="1">
    <source>
        <dbReference type="PROSITE" id="PS50104"/>
    </source>
</evidence>
<dbReference type="PROSITE" id="PS50104">
    <property type="entry name" value="TIR"/>
    <property type="match status" value="1"/>
</dbReference>
<dbReference type="AlphaFoldDB" id="A0A495J513"/>
<evidence type="ECO:0000313" key="2">
    <source>
        <dbReference type="EMBL" id="RKR84065.1"/>
    </source>
</evidence>
<keyword evidence="3" id="KW-1185">Reference proteome</keyword>
<organism evidence="2 3">
    <name type="scientific">Mucilaginibacter gracilis</name>
    <dbReference type="NCBI Taxonomy" id="423350"/>
    <lineage>
        <taxon>Bacteria</taxon>
        <taxon>Pseudomonadati</taxon>
        <taxon>Bacteroidota</taxon>
        <taxon>Sphingobacteriia</taxon>
        <taxon>Sphingobacteriales</taxon>
        <taxon>Sphingobacteriaceae</taxon>
        <taxon>Mucilaginibacter</taxon>
    </lineage>
</organism>
<comment type="caution">
    <text evidence="2">The sequence shown here is derived from an EMBL/GenBank/DDBJ whole genome shotgun (WGS) entry which is preliminary data.</text>
</comment>
<dbReference type="Proteomes" id="UP000268007">
    <property type="component" value="Unassembled WGS sequence"/>
</dbReference>